<organism evidence="2 3">
    <name type="scientific">Penaeus vannamei</name>
    <name type="common">Whiteleg shrimp</name>
    <name type="synonym">Litopenaeus vannamei</name>
    <dbReference type="NCBI Taxonomy" id="6689"/>
    <lineage>
        <taxon>Eukaryota</taxon>
        <taxon>Metazoa</taxon>
        <taxon>Ecdysozoa</taxon>
        <taxon>Arthropoda</taxon>
        <taxon>Crustacea</taxon>
        <taxon>Multicrustacea</taxon>
        <taxon>Malacostraca</taxon>
        <taxon>Eumalacostraca</taxon>
        <taxon>Eucarida</taxon>
        <taxon>Decapoda</taxon>
        <taxon>Dendrobranchiata</taxon>
        <taxon>Penaeoidea</taxon>
        <taxon>Penaeidae</taxon>
        <taxon>Penaeus</taxon>
    </lineage>
</organism>
<gene>
    <name evidence="2" type="ORF">C7M84_018292</name>
</gene>
<sequence>MSFLPTSSSSSFFRERRWEFVRKAVRRAVVYDLPNGVQVAMVVFNAEAREKAPLSMLESTISDLRERVGSSLPRNPSGVRASQACVACGIKRAVRVLEEGGAPPQAANIILVTSGGHGRDSEAEEVRRLVKEFGLRLLLVLYPLAETPDLPAPPHALVPIARESGGRVFTVMDEGVGIDSKVSMLISLMDALTAAVAAGGATTPVLVHSATYQGGIASLSKGTFALDDSLAAHARFAVYYYDLNHVGNTIHLTAPSGATFASVNMQEEDGDVNMISVNLHNAERGVWKYKVENRADSHQALHIQVTSLPSTNTRVTVRVWTNQQTVDVGSAKEQEHEPIKIYGEIKMGGAAVMDAGVMVQLQRLGTNATGGTYPPVKLQLFDLGTGGKCWRRRFEVLYLALSVTF</sequence>
<proteinExistence type="predicted"/>
<dbReference type="STRING" id="6689.A0A3R7MK46"/>
<dbReference type="InterPro" id="IPR036465">
    <property type="entry name" value="vWFA_dom_sf"/>
</dbReference>
<evidence type="ECO:0000313" key="2">
    <source>
        <dbReference type="EMBL" id="ROT63816.1"/>
    </source>
</evidence>
<dbReference type="InterPro" id="IPR002035">
    <property type="entry name" value="VWF_A"/>
</dbReference>
<dbReference type="PROSITE" id="PS50234">
    <property type="entry name" value="VWFA"/>
    <property type="match status" value="1"/>
</dbReference>
<comment type="caution">
    <text evidence="2">The sequence shown here is derived from an EMBL/GenBank/DDBJ whole genome shotgun (WGS) entry which is preliminary data.</text>
</comment>
<dbReference type="EMBL" id="QCYY01003375">
    <property type="protein sequence ID" value="ROT63816.1"/>
    <property type="molecule type" value="Genomic_DNA"/>
</dbReference>
<feature type="domain" description="VWFA" evidence="1">
    <location>
        <begin position="1"/>
        <end position="192"/>
    </location>
</feature>
<evidence type="ECO:0000259" key="1">
    <source>
        <dbReference type="PROSITE" id="PS50234"/>
    </source>
</evidence>
<name>A0A3R7MK46_PENVA</name>
<protein>
    <recommendedName>
        <fullName evidence="1">VWFA domain-containing protein</fullName>
    </recommendedName>
</protein>
<reference evidence="2 3" key="2">
    <citation type="submission" date="2019-01" db="EMBL/GenBank/DDBJ databases">
        <title>The decoding of complex shrimp genome reveals the adaptation for benthos swimmer, frequently molting mechanism and breeding impact on genome.</title>
        <authorList>
            <person name="Sun Y."/>
            <person name="Gao Y."/>
            <person name="Yu Y."/>
        </authorList>
    </citation>
    <scope>NUCLEOTIDE SEQUENCE [LARGE SCALE GENOMIC DNA]</scope>
    <source>
        <tissue evidence="2">Muscle</tissue>
    </source>
</reference>
<reference evidence="2 3" key="1">
    <citation type="submission" date="2018-04" db="EMBL/GenBank/DDBJ databases">
        <authorList>
            <person name="Zhang X."/>
            <person name="Yuan J."/>
            <person name="Li F."/>
            <person name="Xiang J."/>
        </authorList>
    </citation>
    <scope>NUCLEOTIDE SEQUENCE [LARGE SCALE GENOMIC DNA]</scope>
    <source>
        <tissue evidence="2">Muscle</tissue>
    </source>
</reference>
<dbReference type="AlphaFoldDB" id="A0A3R7MK46"/>
<accession>A0A3R7MK46</accession>
<dbReference type="Proteomes" id="UP000283509">
    <property type="component" value="Unassembled WGS sequence"/>
</dbReference>
<keyword evidence="3" id="KW-1185">Reference proteome</keyword>
<dbReference type="OrthoDB" id="687730at2759"/>
<evidence type="ECO:0000313" key="3">
    <source>
        <dbReference type="Proteomes" id="UP000283509"/>
    </source>
</evidence>
<dbReference type="Gene3D" id="3.40.50.410">
    <property type="entry name" value="von Willebrand factor, type A domain"/>
    <property type="match status" value="1"/>
</dbReference>
<dbReference type="SUPFAM" id="SSF53300">
    <property type="entry name" value="vWA-like"/>
    <property type="match status" value="1"/>
</dbReference>
<dbReference type="GO" id="GO:0032991">
    <property type="term" value="C:protein-containing complex"/>
    <property type="evidence" value="ECO:0007669"/>
    <property type="project" value="UniProtKB-ARBA"/>
</dbReference>
<dbReference type="Pfam" id="PF00092">
    <property type="entry name" value="VWA"/>
    <property type="match status" value="1"/>
</dbReference>